<dbReference type="AlphaFoldDB" id="A0A9P7N7P8"/>
<proteinExistence type="inferred from homology"/>
<protein>
    <recommendedName>
        <fullName evidence="4">Caffeine-induced death protein 2</fullName>
    </recommendedName>
</protein>
<sequence length="202" mass="22658">MSGLPGQPWLSPQFCFSSGTLRDFLRLSRSAVDDNISQCLNGLITPARTGFDPNSTAVRTVPANPRRPSPQACQSFQNQVLFPAWKARSDVLDYCALVAASPDPDDPEATLRDVEVRKSRERTIDERLDPYSARFFPREPRTQVLAALVGQERSVENIVRHRTWSVLQERCWVPQSTWQEAMASRGRADGEISARIESVRGS</sequence>
<dbReference type="PIRSF" id="PIRSF022603">
    <property type="entry name" value="UCP022603"/>
    <property type="match status" value="1"/>
</dbReference>
<keyword evidence="3" id="KW-1185">Reference proteome</keyword>
<dbReference type="Pfam" id="PF09774">
    <property type="entry name" value="MIX23"/>
    <property type="match status" value="1"/>
</dbReference>
<evidence type="ECO:0000256" key="1">
    <source>
        <dbReference type="ARBA" id="ARBA00024204"/>
    </source>
</evidence>
<reference evidence="2" key="1">
    <citation type="journal article" date="2020" name="bioRxiv">
        <title>Whole genome comparisons of ergot fungi reveals the divergence and evolution of species within the genus Claviceps are the result of varying mechanisms driving genome evolution and host range expansion.</title>
        <authorList>
            <person name="Wyka S.A."/>
            <person name="Mondo S.J."/>
            <person name="Liu M."/>
            <person name="Dettman J."/>
            <person name="Nalam V."/>
            <person name="Broders K.D."/>
        </authorList>
    </citation>
    <scope>NUCLEOTIDE SEQUENCE</scope>
    <source>
        <strain evidence="2">CCC 602</strain>
    </source>
</reference>
<dbReference type="EMBL" id="SRPW01002055">
    <property type="protein sequence ID" value="KAG5996348.1"/>
    <property type="molecule type" value="Genomic_DNA"/>
</dbReference>
<dbReference type="PANTHER" id="PTHR31905:SF2">
    <property type="entry name" value="PROTEIN MIX23"/>
    <property type="match status" value="1"/>
</dbReference>
<dbReference type="Proteomes" id="UP000748025">
    <property type="component" value="Unassembled WGS sequence"/>
</dbReference>
<evidence type="ECO:0008006" key="4">
    <source>
        <dbReference type="Google" id="ProtNLM"/>
    </source>
</evidence>
<dbReference type="InterPro" id="IPR019171">
    <property type="entry name" value="MIX23"/>
</dbReference>
<comment type="similarity">
    <text evidence="1">Belongs to the MIX23 family.</text>
</comment>
<evidence type="ECO:0000313" key="2">
    <source>
        <dbReference type="EMBL" id="KAG5996348.1"/>
    </source>
</evidence>
<dbReference type="GO" id="GO:0005758">
    <property type="term" value="C:mitochondrial intermembrane space"/>
    <property type="evidence" value="ECO:0007669"/>
    <property type="project" value="InterPro"/>
</dbReference>
<accession>A0A9P7N7P8</accession>
<comment type="caution">
    <text evidence="2">The sequence shown here is derived from an EMBL/GenBank/DDBJ whole genome shotgun (WGS) entry which is preliminary data.</text>
</comment>
<dbReference type="InterPro" id="IPR016805">
    <property type="entry name" value="MIX23_fungal"/>
</dbReference>
<dbReference type="OrthoDB" id="5593818at2759"/>
<evidence type="ECO:0000313" key="3">
    <source>
        <dbReference type="Proteomes" id="UP000748025"/>
    </source>
</evidence>
<dbReference type="PANTHER" id="PTHR31905">
    <property type="entry name" value="COILED-COIL DOMAIN-CONTAINING PROTEIN 58"/>
    <property type="match status" value="1"/>
</dbReference>
<organism evidence="2 3">
    <name type="scientific">Claviceps pusilla</name>
    <dbReference type="NCBI Taxonomy" id="123648"/>
    <lineage>
        <taxon>Eukaryota</taxon>
        <taxon>Fungi</taxon>
        <taxon>Dikarya</taxon>
        <taxon>Ascomycota</taxon>
        <taxon>Pezizomycotina</taxon>
        <taxon>Sordariomycetes</taxon>
        <taxon>Hypocreomycetidae</taxon>
        <taxon>Hypocreales</taxon>
        <taxon>Clavicipitaceae</taxon>
        <taxon>Claviceps</taxon>
    </lineage>
</organism>
<gene>
    <name evidence="2" type="ORF">E4U43_002867</name>
</gene>
<name>A0A9P7N7P8_9HYPO</name>